<protein>
    <submittedName>
        <fullName evidence="5">ParB/RepB/Spo0J family partition protein</fullName>
    </submittedName>
</protein>
<dbReference type="GO" id="GO:0005694">
    <property type="term" value="C:chromosome"/>
    <property type="evidence" value="ECO:0007669"/>
    <property type="project" value="TreeGrafter"/>
</dbReference>
<dbReference type="PANTHER" id="PTHR33375">
    <property type="entry name" value="CHROMOSOME-PARTITIONING PROTEIN PARB-RELATED"/>
    <property type="match status" value="1"/>
</dbReference>
<dbReference type="EMBL" id="QQBH01000030">
    <property type="protein sequence ID" value="RDD85058.1"/>
    <property type="molecule type" value="Genomic_DNA"/>
</dbReference>
<keyword evidence="2" id="KW-0159">Chromosome partition</keyword>
<dbReference type="PANTHER" id="PTHR33375:SF1">
    <property type="entry name" value="CHROMOSOME-PARTITIONING PROTEIN PARB-RELATED"/>
    <property type="match status" value="1"/>
</dbReference>
<dbReference type="Gene3D" id="1.10.10.2830">
    <property type="match status" value="1"/>
</dbReference>
<dbReference type="InterPro" id="IPR004437">
    <property type="entry name" value="ParB/RepB/Spo0J"/>
</dbReference>
<feature type="compositionally biased region" description="Polar residues" evidence="3">
    <location>
        <begin position="267"/>
        <end position="286"/>
    </location>
</feature>
<evidence type="ECO:0000256" key="1">
    <source>
        <dbReference type="ARBA" id="ARBA00006295"/>
    </source>
</evidence>
<dbReference type="SUPFAM" id="SSF109709">
    <property type="entry name" value="KorB DNA-binding domain-like"/>
    <property type="match status" value="1"/>
</dbReference>
<evidence type="ECO:0000313" key="6">
    <source>
        <dbReference type="Proteomes" id="UP000253742"/>
    </source>
</evidence>
<dbReference type="Pfam" id="PF17762">
    <property type="entry name" value="HTH_ParB"/>
    <property type="match status" value="1"/>
</dbReference>
<dbReference type="InterPro" id="IPR050336">
    <property type="entry name" value="Chromosome_partition/occlusion"/>
</dbReference>
<dbReference type="GO" id="GO:0045881">
    <property type="term" value="P:positive regulation of sporulation resulting in formation of a cellular spore"/>
    <property type="evidence" value="ECO:0007669"/>
    <property type="project" value="TreeGrafter"/>
</dbReference>
<dbReference type="AlphaFoldDB" id="A0A369UZ74"/>
<feature type="domain" description="ParB-like N-terminal" evidence="4">
    <location>
        <begin position="39"/>
        <end position="145"/>
    </location>
</feature>
<feature type="region of interest" description="Disordered" evidence="3">
    <location>
        <begin position="211"/>
        <end position="288"/>
    </location>
</feature>
<dbReference type="Proteomes" id="UP000253742">
    <property type="component" value="Unassembled WGS sequence"/>
</dbReference>
<dbReference type="GO" id="GO:0003677">
    <property type="term" value="F:DNA binding"/>
    <property type="evidence" value="ECO:0007669"/>
    <property type="project" value="InterPro"/>
</dbReference>
<dbReference type="InterPro" id="IPR003115">
    <property type="entry name" value="ParB_N"/>
</dbReference>
<name>A0A369UZ74_9ACTN</name>
<dbReference type="Gene3D" id="3.90.1530.30">
    <property type="match status" value="1"/>
</dbReference>
<comment type="caution">
    <text evidence="5">The sequence shown here is derived from an EMBL/GenBank/DDBJ whole genome shotgun (WGS) entry which is preliminary data.</text>
</comment>
<proteinExistence type="inferred from homology"/>
<dbReference type="SMART" id="SM00470">
    <property type="entry name" value="ParB"/>
    <property type="match status" value="1"/>
</dbReference>
<evidence type="ECO:0000313" key="5">
    <source>
        <dbReference type="EMBL" id="RDD85058.1"/>
    </source>
</evidence>
<feature type="compositionally biased region" description="Basic and acidic residues" evidence="3">
    <location>
        <begin position="217"/>
        <end position="235"/>
    </location>
</feature>
<dbReference type="InterPro" id="IPR041468">
    <property type="entry name" value="HTH_ParB/Spo0J"/>
</dbReference>
<dbReference type="GO" id="GO:0007059">
    <property type="term" value="P:chromosome segregation"/>
    <property type="evidence" value="ECO:0007669"/>
    <property type="project" value="UniProtKB-KW"/>
</dbReference>
<dbReference type="RefSeq" id="WP_114532191.1">
    <property type="nucleotide sequence ID" value="NZ_QQBH01000030.1"/>
</dbReference>
<evidence type="ECO:0000256" key="3">
    <source>
        <dbReference type="SAM" id="MobiDB-lite"/>
    </source>
</evidence>
<accession>A0A369UZ74</accession>
<organism evidence="5 6">
    <name type="scientific">Streptomyces parvulus</name>
    <dbReference type="NCBI Taxonomy" id="146923"/>
    <lineage>
        <taxon>Bacteria</taxon>
        <taxon>Bacillati</taxon>
        <taxon>Actinomycetota</taxon>
        <taxon>Actinomycetes</taxon>
        <taxon>Kitasatosporales</taxon>
        <taxon>Streptomycetaceae</taxon>
        <taxon>Streptomyces</taxon>
    </lineage>
</organism>
<dbReference type="InterPro" id="IPR036086">
    <property type="entry name" value="ParB/Sulfiredoxin_sf"/>
</dbReference>
<evidence type="ECO:0000259" key="4">
    <source>
        <dbReference type="SMART" id="SM00470"/>
    </source>
</evidence>
<reference evidence="5 6" key="1">
    <citation type="submission" date="2018-07" db="EMBL/GenBank/DDBJ databases">
        <title>Genome guided investigation of antibiotics producing actinomycetales strain isolated from a Macau mangrove ecosystem.</title>
        <authorList>
            <person name="Hu D."/>
        </authorList>
    </citation>
    <scope>NUCLEOTIDE SEQUENCE [LARGE SCALE GENOMIC DNA]</scope>
    <source>
        <strain evidence="5 6">2297</strain>
    </source>
</reference>
<dbReference type="NCBIfam" id="TIGR00180">
    <property type="entry name" value="parB_part"/>
    <property type="match status" value="1"/>
</dbReference>
<dbReference type="OrthoDB" id="70307at2"/>
<evidence type="ECO:0000256" key="2">
    <source>
        <dbReference type="ARBA" id="ARBA00022829"/>
    </source>
</evidence>
<dbReference type="SUPFAM" id="SSF110849">
    <property type="entry name" value="ParB/Sulfiredoxin"/>
    <property type="match status" value="1"/>
</dbReference>
<dbReference type="Pfam" id="PF02195">
    <property type="entry name" value="ParB_N"/>
    <property type="match status" value="1"/>
</dbReference>
<sequence>MSPQRAADRVGAPSFGSAQSGRGRAIAAVTGIAQISEAPSVPPSEISFNPDNPREELGDVSDLVESFTEVGQIVAITIATVDAYLASRPGRQDELESGTKFVVIDGNRRLKAAREAGLPSVKVIPGDEFVSTDESLLEAAFIANARRRDLSDLEEAQALAQLVKFYGSQHKAAKRLSMSQPLISQKLSLLSLTAELQADLEAGHRNISHVRNLAKLPPEEQKAEADRRARSDAAKKAQRKQRPAKGDNSVITPAEKAPVPEARAPQGDNSVITPQAETLPSESSALPWSDPAALNAMIRQHATAEDRLTLAKLLAQ</sequence>
<feature type="region of interest" description="Disordered" evidence="3">
    <location>
        <begin position="1"/>
        <end position="22"/>
    </location>
</feature>
<gene>
    <name evidence="5" type="ORF">DVZ84_31435</name>
</gene>
<comment type="similarity">
    <text evidence="1">Belongs to the ParB family.</text>
</comment>